<dbReference type="Pfam" id="PF00773">
    <property type="entry name" value="RNB"/>
    <property type="match status" value="1"/>
</dbReference>
<gene>
    <name evidence="5" type="ORF">C7K55_01185</name>
</gene>
<keyword evidence="3" id="KW-0269">Exonuclease</keyword>
<dbReference type="CDD" id="cd04471">
    <property type="entry name" value="S1_RNase_R"/>
    <property type="match status" value="1"/>
</dbReference>
<keyword evidence="6" id="KW-1185">Reference proteome</keyword>
<dbReference type="PROSITE" id="PS50126">
    <property type="entry name" value="S1"/>
    <property type="match status" value="1"/>
</dbReference>
<dbReference type="PANTHER" id="PTHR23355:SF9">
    <property type="entry name" value="DIS3-LIKE EXONUCLEASE 2"/>
    <property type="match status" value="1"/>
</dbReference>
<dbReference type="Gene3D" id="2.40.50.140">
    <property type="entry name" value="Nucleic acid-binding proteins"/>
    <property type="match status" value="2"/>
</dbReference>
<dbReference type="InterPro" id="IPR003029">
    <property type="entry name" value="S1_domain"/>
</dbReference>
<dbReference type="OrthoDB" id="9764149at2"/>
<evidence type="ECO:0000259" key="4">
    <source>
        <dbReference type="PROSITE" id="PS50126"/>
    </source>
</evidence>
<proteinExistence type="predicted"/>
<dbReference type="GO" id="GO:0004540">
    <property type="term" value="F:RNA nuclease activity"/>
    <property type="evidence" value="ECO:0007669"/>
    <property type="project" value="InterPro"/>
</dbReference>
<dbReference type="InterPro" id="IPR050180">
    <property type="entry name" value="RNR_Ribonuclease"/>
</dbReference>
<accession>A0A2P7N1Q1</accession>
<dbReference type="GO" id="GO:0005829">
    <property type="term" value="C:cytosol"/>
    <property type="evidence" value="ECO:0007669"/>
    <property type="project" value="TreeGrafter"/>
</dbReference>
<reference evidence="5 6" key="1">
    <citation type="journal article" date="2018" name="Environ. Microbiol.">
        <title>Ecological and genomic features of two widespread freshwater picocyanobacteria.</title>
        <authorList>
            <person name="Cabello-Yeves P.J."/>
            <person name="Picazo A."/>
            <person name="Camacho A."/>
            <person name="Callieri C."/>
            <person name="Rosselli R."/>
            <person name="Roda-Garcia J.J."/>
            <person name="Coutinho F.H."/>
            <person name="Rodriguez-Valera F."/>
        </authorList>
    </citation>
    <scope>NUCLEOTIDE SEQUENCE [LARGE SCALE GENOMIC DNA]</scope>
    <source>
        <strain evidence="5 6">Tous</strain>
    </source>
</reference>
<dbReference type="PANTHER" id="PTHR23355">
    <property type="entry name" value="RIBONUCLEASE"/>
    <property type="match status" value="1"/>
</dbReference>
<dbReference type="Pfam" id="PF00575">
    <property type="entry name" value="S1"/>
    <property type="match status" value="1"/>
</dbReference>
<name>A0A2P7N1Q1_9CYAN</name>
<dbReference type="GO" id="GO:0004527">
    <property type="term" value="F:exonuclease activity"/>
    <property type="evidence" value="ECO:0007669"/>
    <property type="project" value="UniProtKB-KW"/>
</dbReference>
<dbReference type="RefSeq" id="WP_106501566.1">
    <property type="nucleotide sequence ID" value="NZ_PXXO01000001.1"/>
</dbReference>
<dbReference type="GO" id="GO:0003723">
    <property type="term" value="F:RNA binding"/>
    <property type="evidence" value="ECO:0007669"/>
    <property type="project" value="InterPro"/>
</dbReference>
<dbReference type="SMART" id="SM00357">
    <property type="entry name" value="CSP"/>
    <property type="match status" value="1"/>
</dbReference>
<dbReference type="InterPro" id="IPR012340">
    <property type="entry name" value="NA-bd_OB-fold"/>
</dbReference>
<protein>
    <submittedName>
        <fullName evidence="5">Organic colvent ABC transporter permease</fullName>
    </submittedName>
</protein>
<dbReference type="InterPro" id="IPR001900">
    <property type="entry name" value="RNase_II/R"/>
</dbReference>
<organism evidence="5 6">
    <name type="scientific">Cyanobium usitatum str. Tous</name>
    <dbReference type="NCBI Taxonomy" id="2116684"/>
    <lineage>
        <taxon>Bacteria</taxon>
        <taxon>Bacillati</taxon>
        <taxon>Cyanobacteriota</taxon>
        <taxon>Cyanophyceae</taxon>
        <taxon>Synechococcales</taxon>
        <taxon>Prochlorococcaceae</taxon>
        <taxon>Cyanobium</taxon>
    </lineage>
</organism>
<sequence>MKFTVADLLDQLPAQEALPLTKLEKALGISQKAEKQQLQIGLDGLSRLGLLEVSEDGVARREDPELIAARLRCSSKGFCFALREDGGEDIYIRDHQLNHAWNGDRVLVKVTREGGRRRSPEGGVQCVLERHTTSLLAQVEQQDERLVATPLDDRLLTAVELPAGDAAHLDGEQASVVEVLVDRYPVGQFAPQGHVARSLPVNGGEAADLDLLLTKHRLHSRPQPPRATLKTLAAKERIDLTAQATLLLEPWSGKEAPALPALGIEERDGGWTLWVHTPAIAERFSAGSTLDTWLRNQADAYCTGNQWLPLLSPALAKASAFKVGEVQAALSVALELGADGSLEHYRFSRSQINPVAAVGLEALNALAERKPKSRTVPAALKGLKEQLGLLEQLIAVTGLLRQRRQAAGSLDLNLPLPAIDSLGDLAVPGPDSALAGWLVSLEPHHPLALMREAVLLADQALGQHLATLALPAIYATNALADPSDLNDVARAALALDIPLELSEEGNASAAELAAAFAGTDRSRALQQQLQAILKPIQLSTSPGPHALAGLLEEGAALAPWCCPTLHYADLWNQQLLVLLLTEGKDRPSVRHKTTVDLASDACHGAIDWPLLAPSQLTPYLEVQEHGLVQRLNGRRRFLSELQADLLAMLQARQAEPLVGQVLPGVISGVQSYGFFVEVPPSQVEGLVHVSSLKDDWYEYRSRQNRLVGRKNRRTYMLGDQVQVEIQKVDALRHQIDLAVVLPEGYESETADSYPQNQDQNQYQNQDHDEIDPFAPIAVLSEV</sequence>
<evidence type="ECO:0000256" key="2">
    <source>
        <dbReference type="ARBA" id="ARBA00022801"/>
    </source>
</evidence>
<dbReference type="GO" id="GO:0006402">
    <property type="term" value="P:mRNA catabolic process"/>
    <property type="evidence" value="ECO:0007669"/>
    <property type="project" value="TreeGrafter"/>
</dbReference>
<dbReference type="InterPro" id="IPR011129">
    <property type="entry name" value="CSD"/>
</dbReference>
<dbReference type="SMART" id="SM00316">
    <property type="entry name" value="S1"/>
    <property type="match status" value="1"/>
</dbReference>
<feature type="domain" description="S1 motif" evidence="4">
    <location>
        <begin position="659"/>
        <end position="740"/>
    </location>
</feature>
<dbReference type="SMART" id="SM00955">
    <property type="entry name" value="RNB"/>
    <property type="match status" value="1"/>
</dbReference>
<keyword evidence="1" id="KW-0540">Nuclease</keyword>
<dbReference type="Proteomes" id="UP000243002">
    <property type="component" value="Unassembled WGS sequence"/>
</dbReference>
<dbReference type="EMBL" id="PXXO01000001">
    <property type="protein sequence ID" value="PSJ07380.1"/>
    <property type="molecule type" value="Genomic_DNA"/>
</dbReference>
<dbReference type="InterPro" id="IPR013223">
    <property type="entry name" value="RNase_B_OB_dom"/>
</dbReference>
<keyword evidence="2" id="KW-0378">Hydrolase</keyword>
<evidence type="ECO:0000256" key="3">
    <source>
        <dbReference type="ARBA" id="ARBA00022839"/>
    </source>
</evidence>
<dbReference type="SUPFAM" id="SSF50249">
    <property type="entry name" value="Nucleic acid-binding proteins"/>
    <property type="match status" value="3"/>
</dbReference>
<comment type="caution">
    <text evidence="5">The sequence shown here is derived from an EMBL/GenBank/DDBJ whole genome shotgun (WGS) entry which is preliminary data.</text>
</comment>
<dbReference type="AlphaFoldDB" id="A0A2P7N1Q1"/>
<dbReference type="Pfam" id="PF08206">
    <property type="entry name" value="OB_RNB"/>
    <property type="match status" value="1"/>
</dbReference>
<evidence type="ECO:0000313" key="6">
    <source>
        <dbReference type="Proteomes" id="UP000243002"/>
    </source>
</evidence>
<evidence type="ECO:0000313" key="5">
    <source>
        <dbReference type="EMBL" id="PSJ07380.1"/>
    </source>
</evidence>
<evidence type="ECO:0000256" key="1">
    <source>
        <dbReference type="ARBA" id="ARBA00022722"/>
    </source>
</evidence>